<gene>
    <name evidence="1" type="ORF">SAMN04488029_1093</name>
</gene>
<dbReference type="OrthoDB" id="1466667at2"/>
<dbReference type="GO" id="GO:0051301">
    <property type="term" value="P:cell division"/>
    <property type="evidence" value="ECO:0007669"/>
    <property type="project" value="UniProtKB-KW"/>
</dbReference>
<keyword evidence="2" id="KW-1185">Reference proteome</keyword>
<sequence length="254" mass="29610">MKWLIHIWKTFKIGLVLFGLAIIIGFTNSRQNDRYINDVHILIDNQFENYFINQEDVLSLINDRGKDYLLSSDFGSLNLKELENRIESHQFVNDAQAYIDLEGNMSIEVIQNRPIARVVVSNGPDYYIGVAGDILPESEHYTARVVLMHLANDNWINEGNIKNSQQGLEIYELLQFISQNEFWSAQISAIRVEKNQEVVLEPQVTKQEIIFGKPEDIEKKFRKLMTFYKQILPYKGWNTYASVNLKFKNQIVCK</sequence>
<protein>
    <submittedName>
        <fullName evidence="1">Cell division protein FtsQ</fullName>
    </submittedName>
</protein>
<dbReference type="RefSeq" id="WP_084371388.1">
    <property type="nucleotide sequence ID" value="NZ_FWYF01000001.1"/>
</dbReference>
<accession>A0A1W2G8I3</accession>
<evidence type="ECO:0000313" key="2">
    <source>
        <dbReference type="Proteomes" id="UP000192472"/>
    </source>
</evidence>
<proteinExistence type="predicted"/>
<reference evidence="1 2" key="1">
    <citation type="submission" date="2017-04" db="EMBL/GenBank/DDBJ databases">
        <authorList>
            <person name="Afonso C.L."/>
            <person name="Miller P.J."/>
            <person name="Scott M.A."/>
            <person name="Spackman E."/>
            <person name="Goraichik I."/>
            <person name="Dimitrov K.M."/>
            <person name="Suarez D.L."/>
            <person name="Swayne D.E."/>
        </authorList>
    </citation>
    <scope>NUCLEOTIDE SEQUENCE [LARGE SCALE GENOMIC DNA]</scope>
    <source>
        <strain evidence="1 2">DSM 26133</strain>
    </source>
</reference>
<dbReference type="Proteomes" id="UP000192472">
    <property type="component" value="Unassembled WGS sequence"/>
</dbReference>
<evidence type="ECO:0000313" key="1">
    <source>
        <dbReference type="EMBL" id="SMD32742.1"/>
    </source>
</evidence>
<dbReference type="STRING" id="692418.SAMN04488029_1093"/>
<dbReference type="AlphaFoldDB" id="A0A1W2G8I3"/>
<keyword evidence="1" id="KW-0132">Cell division</keyword>
<name>A0A1W2G8I3_REIFA</name>
<dbReference type="EMBL" id="FWYF01000001">
    <property type="protein sequence ID" value="SMD32742.1"/>
    <property type="molecule type" value="Genomic_DNA"/>
</dbReference>
<keyword evidence="1" id="KW-0131">Cell cycle</keyword>
<organism evidence="1 2">
    <name type="scientific">Reichenbachiella faecimaris</name>
    <dbReference type="NCBI Taxonomy" id="692418"/>
    <lineage>
        <taxon>Bacteria</taxon>
        <taxon>Pseudomonadati</taxon>
        <taxon>Bacteroidota</taxon>
        <taxon>Cytophagia</taxon>
        <taxon>Cytophagales</taxon>
        <taxon>Reichenbachiellaceae</taxon>
        <taxon>Reichenbachiella</taxon>
    </lineage>
</organism>